<dbReference type="Proteomes" id="UP000265916">
    <property type="component" value="Unassembled WGS sequence"/>
</dbReference>
<dbReference type="InterPro" id="IPR012337">
    <property type="entry name" value="RNaseH-like_sf"/>
</dbReference>
<dbReference type="PROSITE" id="PS50994">
    <property type="entry name" value="INTEGRASE"/>
    <property type="match status" value="1"/>
</dbReference>
<sequence>MHVECDLVEVKMTTGAKIYFLSLYVLKTKYNIYVRLRNKTADHVTSEIIKALARKPKKHGLKAAELFKSLTFDNGSEFNRYQEIENALQIPVYFCRVGRPEERAKQENSHRIFCRYFFSKKKKTNKYIPFGIGYKISRYIARIARKSLDYITPCGISTKCGNDKTEIIIDFFKCNMDF</sequence>
<name>A0A3A1YR58_9GAMM</name>
<dbReference type="GO" id="GO:0032196">
    <property type="term" value="P:transposition"/>
    <property type="evidence" value="ECO:0007669"/>
    <property type="project" value="TreeGrafter"/>
</dbReference>
<evidence type="ECO:0000313" key="2">
    <source>
        <dbReference type="EMBL" id="RIY40135.1"/>
    </source>
</evidence>
<feature type="domain" description="Integrase catalytic" evidence="1">
    <location>
        <begin position="1"/>
        <end position="161"/>
    </location>
</feature>
<dbReference type="GO" id="GO:0003676">
    <property type="term" value="F:nucleic acid binding"/>
    <property type="evidence" value="ECO:0007669"/>
    <property type="project" value="InterPro"/>
</dbReference>
<dbReference type="GO" id="GO:0004803">
    <property type="term" value="F:transposase activity"/>
    <property type="evidence" value="ECO:0007669"/>
    <property type="project" value="TreeGrafter"/>
</dbReference>
<evidence type="ECO:0000313" key="3">
    <source>
        <dbReference type="Proteomes" id="UP000265916"/>
    </source>
</evidence>
<keyword evidence="3" id="KW-1185">Reference proteome</keyword>
<evidence type="ECO:0000259" key="1">
    <source>
        <dbReference type="PROSITE" id="PS50994"/>
    </source>
</evidence>
<accession>A0A3A1YR58</accession>
<dbReference type="InterPro" id="IPR051917">
    <property type="entry name" value="Transposase-Integrase"/>
</dbReference>
<dbReference type="EMBL" id="NRJG01000019">
    <property type="protein sequence ID" value="RIY40135.1"/>
    <property type="molecule type" value="Genomic_DNA"/>
</dbReference>
<dbReference type="GO" id="GO:0005829">
    <property type="term" value="C:cytosol"/>
    <property type="evidence" value="ECO:0007669"/>
    <property type="project" value="TreeGrafter"/>
</dbReference>
<dbReference type="PANTHER" id="PTHR10948:SF23">
    <property type="entry name" value="TRANSPOSASE INSI FOR INSERTION SEQUENCE ELEMENT IS30A-RELATED"/>
    <property type="match status" value="1"/>
</dbReference>
<protein>
    <recommendedName>
        <fullName evidence="1">Integrase catalytic domain-containing protein</fullName>
    </recommendedName>
</protein>
<organism evidence="2 3">
    <name type="scientific">Psittacicella hinzii</name>
    <dbReference type="NCBI Taxonomy" id="2028575"/>
    <lineage>
        <taxon>Bacteria</taxon>
        <taxon>Pseudomonadati</taxon>
        <taxon>Pseudomonadota</taxon>
        <taxon>Gammaproteobacteria</taxon>
        <taxon>Pasteurellales</taxon>
        <taxon>Psittacicellaceae</taxon>
        <taxon>Psittacicella</taxon>
    </lineage>
</organism>
<dbReference type="Gene3D" id="3.30.420.10">
    <property type="entry name" value="Ribonuclease H-like superfamily/Ribonuclease H"/>
    <property type="match status" value="1"/>
</dbReference>
<dbReference type="RefSeq" id="WP_119530153.1">
    <property type="nucleotide sequence ID" value="NZ_NRJG01000019.1"/>
</dbReference>
<proteinExistence type="predicted"/>
<comment type="caution">
    <text evidence="2">The sequence shown here is derived from an EMBL/GenBank/DDBJ whole genome shotgun (WGS) entry which is preliminary data.</text>
</comment>
<reference evidence="2 3" key="1">
    <citation type="submission" date="2017-08" db="EMBL/GenBank/DDBJ databases">
        <title>Reclassification of Bisgaard taxon 37 and 44.</title>
        <authorList>
            <person name="Christensen H."/>
        </authorList>
    </citation>
    <scope>NUCLEOTIDE SEQUENCE [LARGE SCALE GENOMIC DNA]</scope>
    <source>
        <strain evidence="2 3">111</strain>
    </source>
</reference>
<dbReference type="GO" id="GO:0015074">
    <property type="term" value="P:DNA integration"/>
    <property type="evidence" value="ECO:0007669"/>
    <property type="project" value="InterPro"/>
</dbReference>
<dbReference type="SUPFAM" id="SSF53098">
    <property type="entry name" value="Ribonuclease H-like"/>
    <property type="match status" value="1"/>
</dbReference>
<dbReference type="InterPro" id="IPR001584">
    <property type="entry name" value="Integrase_cat-core"/>
</dbReference>
<dbReference type="Pfam" id="PF00665">
    <property type="entry name" value="rve"/>
    <property type="match status" value="1"/>
</dbReference>
<dbReference type="PANTHER" id="PTHR10948">
    <property type="entry name" value="TRANSPOSASE"/>
    <property type="match status" value="1"/>
</dbReference>
<dbReference type="AlphaFoldDB" id="A0A3A1YR58"/>
<gene>
    <name evidence="2" type="ORF">CKF58_01125</name>
</gene>
<dbReference type="InterPro" id="IPR036397">
    <property type="entry name" value="RNaseH_sf"/>
</dbReference>